<reference evidence="3" key="1">
    <citation type="submission" date="2020-12" db="EMBL/GenBank/DDBJ databases">
        <title>Metabolic potential, ecology and presence of endohyphal bacteria is reflected in genomic diversity of Mucoromycotina.</title>
        <authorList>
            <person name="Muszewska A."/>
            <person name="Okrasinska A."/>
            <person name="Steczkiewicz K."/>
            <person name="Drgas O."/>
            <person name="Orlowska M."/>
            <person name="Perlinska-Lenart U."/>
            <person name="Aleksandrzak-Piekarczyk T."/>
            <person name="Szatraj K."/>
            <person name="Zielenkiewicz U."/>
            <person name="Pilsyk S."/>
            <person name="Malc E."/>
            <person name="Mieczkowski P."/>
            <person name="Kruszewska J.S."/>
            <person name="Biernat P."/>
            <person name="Pawlowska J."/>
        </authorList>
    </citation>
    <scope>NUCLEOTIDE SEQUENCE</scope>
    <source>
        <strain evidence="3">WA0000051536</strain>
    </source>
</reference>
<keyword evidence="2" id="KW-0472">Membrane</keyword>
<feature type="region of interest" description="Disordered" evidence="1">
    <location>
        <begin position="362"/>
        <end position="398"/>
    </location>
</feature>
<keyword evidence="2" id="KW-0812">Transmembrane</keyword>
<dbReference type="OrthoDB" id="2121849at2759"/>
<feature type="region of interest" description="Disordered" evidence="1">
    <location>
        <begin position="121"/>
        <end position="164"/>
    </location>
</feature>
<dbReference type="AlphaFoldDB" id="A0A8H7PIM5"/>
<dbReference type="Proteomes" id="UP000612746">
    <property type="component" value="Unassembled WGS sequence"/>
</dbReference>
<evidence type="ECO:0000313" key="4">
    <source>
        <dbReference type="Proteomes" id="UP000612746"/>
    </source>
</evidence>
<sequence length="398" mass="45295">MASLLFNDYDFPRELWDSSTQTFTTPVDTLLTFCPHIVTQLKKEPREQEPIKQEKGTFEKFFETSRNNLASTFSTSMAERTFRFCVEAATAYLETTNDRSARRRRYSELYRQDIYSDEEEEATSLRRLRRRQETEQQGRDMERRGREGRQTEENIKEEEEEKKKQEVAIIKKENMSLMTKSVASLAALTISLYSAHRASISWGDITFHGQLELLTTHVNAALESTSAWIKDRQDMNDEVPDIIVRDVNRLRELISLIERLDSRTEKRLETAGWGISTAGSLSVLGGIALGWTDQALILSGAAMVGGILFGIVNRTRWNAASWKASKAVLEARLSTLVRDINRDAPLREYTIQELEQKVRKPGVYDASATPNPFTNVKAELQADEPSGNSRSKQPVPSS</sequence>
<dbReference type="EMBL" id="JAEPRA010000016">
    <property type="protein sequence ID" value="KAG2174538.1"/>
    <property type="molecule type" value="Genomic_DNA"/>
</dbReference>
<evidence type="ECO:0000256" key="1">
    <source>
        <dbReference type="SAM" id="MobiDB-lite"/>
    </source>
</evidence>
<feature type="compositionally biased region" description="Polar residues" evidence="1">
    <location>
        <begin position="386"/>
        <end position="398"/>
    </location>
</feature>
<evidence type="ECO:0000313" key="3">
    <source>
        <dbReference type="EMBL" id="KAG2174538.1"/>
    </source>
</evidence>
<keyword evidence="4" id="KW-1185">Reference proteome</keyword>
<accession>A0A8H7PIM5</accession>
<feature type="compositionally biased region" description="Basic and acidic residues" evidence="1">
    <location>
        <begin position="131"/>
        <end position="154"/>
    </location>
</feature>
<organism evidence="3 4">
    <name type="scientific">Umbelopsis vinacea</name>
    <dbReference type="NCBI Taxonomy" id="44442"/>
    <lineage>
        <taxon>Eukaryota</taxon>
        <taxon>Fungi</taxon>
        <taxon>Fungi incertae sedis</taxon>
        <taxon>Mucoromycota</taxon>
        <taxon>Mucoromycotina</taxon>
        <taxon>Umbelopsidomycetes</taxon>
        <taxon>Umbelopsidales</taxon>
        <taxon>Umbelopsidaceae</taxon>
        <taxon>Umbelopsis</taxon>
    </lineage>
</organism>
<comment type="caution">
    <text evidence="3">The sequence shown here is derived from an EMBL/GenBank/DDBJ whole genome shotgun (WGS) entry which is preliminary data.</text>
</comment>
<protein>
    <submittedName>
        <fullName evidence="3">Uncharacterized protein</fullName>
    </submittedName>
</protein>
<name>A0A8H7PIM5_9FUNG</name>
<proteinExistence type="predicted"/>
<evidence type="ECO:0000256" key="2">
    <source>
        <dbReference type="SAM" id="Phobius"/>
    </source>
</evidence>
<gene>
    <name evidence="3" type="ORF">INT44_006801</name>
</gene>
<keyword evidence="2" id="KW-1133">Transmembrane helix</keyword>
<feature type="transmembrane region" description="Helical" evidence="2">
    <location>
        <begin position="295"/>
        <end position="313"/>
    </location>
</feature>